<dbReference type="PROSITE" id="PS50943">
    <property type="entry name" value="HTH_CROC1"/>
    <property type="match status" value="1"/>
</dbReference>
<dbReference type="GO" id="GO:0003700">
    <property type="term" value="F:DNA-binding transcription factor activity"/>
    <property type="evidence" value="ECO:0007669"/>
    <property type="project" value="TreeGrafter"/>
</dbReference>
<dbReference type="InterPro" id="IPR050807">
    <property type="entry name" value="TransReg_Diox_bact_type"/>
</dbReference>
<proteinExistence type="predicted"/>
<reference evidence="3 4" key="1">
    <citation type="submission" date="2019-07" db="EMBL/GenBank/DDBJ databases">
        <title>Whole genome shotgun sequence of Oceanobacillus sojae NBRC 105379.</title>
        <authorList>
            <person name="Hosoyama A."/>
            <person name="Uohara A."/>
            <person name="Ohji S."/>
            <person name="Ichikawa N."/>
        </authorList>
    </citation>
    <scope>NUCLEOTIDE SEQUENCE [LARGE SCALE GENOMIC DNA]</scope>
    <source>
        <strain evidence="3 4">NBRC 105379</strain>
    </source>
</reference>
<dbReference type="PANTHER" id="PTHR46797">
    <property type="entry name" value="HTH-TYPE TRANSCRIPTIONAL REGULATOR"/>
    <property type="match status" value="1"/>
</dbReference>
<dbReference type="Gene3D" id="1.10.260.40">
    <property type="entry name" value="lambda repressor-like DNA-binding domains"/>
    <property type="match status" value="1"/>
</dbReference>
<evidence type="ECO:0000256" key="1">
    <source>
        <dbReference type="ARBA" id="ARBA00023125"/>
    </source>
</evidence>
<dbReference type="SMART" id="SM00530">
    <property type="entry name" value="HTH_XRE"/>
    <property type="match status" value="1"/>
</dbReference>
<evidence type="ECO:0000313" key="3">
    <source>
        <dbReference type="EMBL" id="GEN88489.1"/>
    </source>
</evidence>
<evidence type="ECO:0000259" key="2">
    <source>
        <dbReference type="PROSITE" id="PS50943"/>
    </source>
</evidence>
<dbReference type="GO" id="GO:0005829">
    <property type="term" value="C:cytosol"/>
    <property type="evidence" value="ECO:0007669"/>
    <property type="project" value="TreeGrafter"/>
</dbReference>
<dbReference type="RefSeq" id="WP_147211428.1">
    <property type="nucleotide sequence ID" value="NZ_BJYM01000013.1"/>
</dbReference>
<protein>
    <recommendedName>
        <fullName evidence="2">HTH cro/C1-type domain-containing protein</fullName>
    </recommendedName>
</protein>
<dbReference type="InterPro" id="IPR010982">
    <property type="entry name" value="Lambda_DNA-bd_dom_sf"/>
</dbReference>
<dbReference type="CDD" id="cd00093">
    <property type="entry name" value="HTH_XRE"/>
    <property type="match status" value="1"/>
</dbReference>
<dbReference type="SUPFAM" id="SSF47413">
    <property type="entry name" value="lambda repressor-like DNA-binding domains"/>
    <property type="match status" value="1"/>
</dbReference>
<sequence>MEIGKRIRNLRLSKDLSVNGLAKKAYISQSYLSDIENGRTAPSLDKLTLICDALDISLSEFFGDVPELPAEIIKLIESARKLTDEEIMLLSKFLEAISERKSGV</sequence>
<dbReference type="InterPro" id="IPR001387">
    <property type="entry name" value="Cro/C1-type_HTH"/>
</dbReference>
<dbReference type="Proteomes" id="UP000321558">
    <property type="component" value="Unassembled WGS sequence"/>
</dbReference>
<dbReference type="EMBL" id="BJYM01000013">
    <property type="protein sequence ID" value="GEN88489.1"/>
    <property type="molecule type" value="Genomic_DNA"/>
</dbReference>
<organism evidence="3 4">
    <name type="scientific">Oceanobacillus sojae</name>
    <dbReference type="NCBI Taxonomy" id="582851"/>
    <lineage>
        <taxon>Bacteria</taxon>
        <taxon>Bacillati</taxon>
        <taxon>Bacillota</taxon>
        <taxon>Bacilli</taxon>
        <taxon>Bacillales</taxon>
        <taxon>Bacillaceae</taxon>
        <taxon>Oceanobacillus</taxon>
    </lineage>
</organism>
<dbReference type="OrthoDB" id="5461347at2"/>
<accession>A0A511ZM68</accession>
<feature type="domain" description="HTH cro/C1-type" evidence="2">
    <location>
        <begin position="7"/>
        <end position="61"/>
    </location>
</feature>
<gene>
    <name evidence="3" type="ORF">OSO01_32280</name>
</gene>
<comment type="caution">
    <text evidence="3">The sequence shown here is derived from an EMBL/GenBank/DDBJ whole genome shotgun (WGS) entry which is preliminary data.</text>
</comment>
<dbReference type="Pfam" id="PF01381">
    <property type="entry name" value="HTH_3"/>
    <property type="match status" value="1"/>
</dbReference>
<dbReference type="GO" id="GO:0003677">
    <property type="term" value="F:DNA binding"/>
    <property type="evidence" value="ECO:0007669"/>
    <property type="project" value="UniProtKB-KW"/>
</dbReference>
<keyword evidence="4" id="KW-1185">Reference proteome</keyword>
<name>A0A511ZM68_9BACI</name>
<dbReference type="AlphaFoldDB" id="A0A511ZM68"/>
<evidence type="ECO:0000313" key="4">
    <source>
        <dbReference type="Proteomes" id="UP000321558"/>
    </source>
</evidence>
<dbReference type="PANTHER" id="PTHR46797:SF1">
    <property type="entry name" value="METHYLPHOSPHONATE SYNTHASE"/>
    <property type="match status" value="1"/>
</dbReference>
<keyword evidence="1" id="KW-0238">DNA-binding</keyword>